<dbReference type="InterPro" id="IPR045736">
    <property type="entry name" value="START_2"/>
</dbReference>
<organism evidence="2 3">
    <name type="scientific">Candidatus Ornithobacterium hominis</name>
    <dbReference type="NCBI Taxonomy" id="2497989"/>
    <lineage>
        <taxon>Bacteria</taxon>
        <taxon>Pseudomonadati</taxon>
        <taxon>Bacteroidota</taxon>
        <taxon>Flavobacteriia</taxon>
        <taxon>Flavobacteriales</taxon>
        <taxon>Weeksellaceae</taxon>
        <taxon>Ornithobacterium</taxon>
    </lineage>
</organism>
<dbReference type="Pfam" id="PF19569">
    <property type="entry name" value="START_2"/>
    <property type="match status" value="1"/>
</dbReference>
<dbReference type="InterPro" id="IPR023393">
    <property type="entry name" value="START-like_dom_sf"/>
</dbReference>
<sequence>MSKKKFELEVPVQASPSFLFNYIYTPSGLSEWFADNVNSRSDKFEFIWDGAEQTATLIKSKYDEYVRFRWEEDEGSKYYFEIKIQVDDLTNDVSLIVTDFAESDEIESAKELWLTQLEDLKHAIGS</sequence>
<reference evidence="2 3" key="1">
    <citation type="submission" date="2018-09" db="EMBL/GenBank/DDBJ databases">
        <authorList>
            <consortium name="Pathogen Informatics"/>
        </authorList>
    </citation>
    <scope>NUCLEOTIDE SEQUENCE [LARGE SCALE GENOMIC DNA]</scope>
    <source>
        <strain evidence="2 3">OH-22767</strain>
    </source>
</reference>
<dbReference type="RefSeq" id="WP_119057535.1">
    <property type="nucleotide sequence ID" value="NZ_OX579588.1"/>
</dbReference>
<dbReference type="OrthoDB" id="667567at2"/>
<evidence type="ECO:0000259" key="1">
    <source>
        <dbReference type="Pfam" id="PF19569"/>
    </source>
</evidence>
<evidence type="ECO:0000313" key="3">
    <source>
        <dbReference type="Proteomes" id="UP000262142"/>
    </source>
</evidence>
<gene>
    <name evidence="2" type="ORF">SAMEA104719789_00641</name>
</gene>
<proteinExistence type="predicted"/>
<dbReference type="EMBL" id="UNSC01000002">
    <property type="protein sequence ID" value="SZD71591.1"/>
    <property type="molecule type" value="Genomic_DNA"/>
</dbReference>
<evidence type="ECO:0000313" key="2">
    <source>
        <dbReference type="EMBL" id="SZD71591.1"/>
    </source>
</evidence>
<dbReference type="Proteomes" id="UP000262142">
    <property type="component" value="Unassembled WGS sequence"/>
</dbReference>
<dbReference type="AlphaFoldDB" id="A0A383TXH7"/>
<name>A0A383TXH7_9FLAO</name>
<feature type="domain" description="START-like" evidence="1">
    <location>
        <begin position="2"/>
        <end position="125"/>
    </location>
</feature>
<keyword evidence="3" id="KW-1185">Reference proteome</keyword>
<dbReference type="SUPFAM" id="SSF55961">
    <property type="entry name" value="Bet v1-like"/>
    <property type="match status" value="1"/>
</dbReference>
<accession>A0A383TXH7</accession>
<protein>
    <recommendedName>
        <fullName evidence="1">START-like domain-containing protein</fullName>
    </recommendedName>
</protein>
<dbReference type="Gene3D" id="3.30.530.20">
    <property type="match status" value="1"/>
</dbReference>